<feature type="transmembrane region" description="Helical" evidence="1">
    <location>
        <begin position="42"/>
        <end position="61"/>
    </location>
</feature>
<sequence length="142" mass="15249">MKIYKIFLIIAGIIGAVLWFMLPSSDMPVEEAATDSNVNLMFIVSYVLFGIAVLITVIFSIKSLFSHHKLKEMLISLVAFVAILVVSYALASGSEVTSSDGSMLATAETSRLVGGGLIAFYILAVIAILAMILSSVKKILMK</sequence>
<protein>
    <submittedName>
        <fullName evidence="2">Uncharacterized protein</fullName>
    </submittedName>
</protein>
<reference evidence="2 3" key="1">
    <citation type="submission" date="2018-10" db="EMBL/GenBank/DDBJ databases">
        <title>Sinomicrobium pectinilyticum sp. nov., a pectinase-producing bacterium isolated from alkaline and saline soil, and emended description of the genus Sinomicrobium.</title>
        <authorList>
            <person name="Cheng B."/>
            <person name="Li C."/>
            <person name="Lai Q."/>
            <person name="Du M."/>
            <person name="Shao Z."/>
            <person name="Xu P."/>
            <person name="Yang C."/>
        </authorList>
    </citation>
    <scope>NUCLEOTIDE SEQUENCE [LARGE SCALE GENOMIC DNA]</scope>
    <source>
        <strain evidence="2 3">5DNS001</strain>
    </source>
</reference>
<keyword evidence="1" id="KW-1133">Transmembrane helix</keyword>
<dbReference type="OrthoDB" id="1449378at2"/>
<proteinExistence type="predicted"/>
<accession>A0A3N0EYW9</accession>
<evidence type="ECO:0000313" key="2">
    <source>
        <dbReference type="EMBL" id="RNL93031.1"/>
    </source>
</evidence>
<feature type="transmembrane region" description="Helical" evidence="1">
    <location>
        <begin position="73"/>
        <end position="91"/>
    </location>
</feature>
<keyword evidence="1" id="KW-0472">Membrane</keyword>
<feature type="transmembrane region" description="Helical" evidence="1">
    <location>
        <begin position="7"/>
        <end position="22"/>
    </location>
</feature>
<evidence type="ECO:0000256" key="1">
    <source>
        <dbReference type="SAM" id="Phobius"/>
    </source>
</evidence>
<dbReference type="RefSeq" id="WP_123214563.1">
    <property type="nucleotide sequence ID" value="NZ_RJTM01000013.1"/>
</dbReference>
<gene>
    <name evidence="2" type="ORF">ED312_03210</name>
</gene>
<evidence type="ECO:0000313" key="3">
    <source>
        <dbReference type="Proteomes" id="UP000267469"/>
    </source>
</evidence>
<keyword evidence="3" id="KW-1185">Reference proteome</keyword>
<name>A0A3N0EYW9_SINP1</name>
<comment type="caution">
    <text evidence="2">The sequence shown here is derived from an EMBL/GenBank/DDBJ whole genome shotgun (WGS) entry which is preliminary data.</text>
</comment>
<dbReference type="AlphaFoldDB" id="A0A3N0EYW9"/>
<feature type="transmembrane region" description="Helical" evidence="1">
    <location>
        <begin position="111"/>
        <end position="133"/>
    </location>
</feature>
<dbReference type="EMBL" id="RJTM01000013">
    <property type="protein sequence ID" value="RNL93031.1"/>
    <property type="molecule type" value="Genomic_DNA"/>
</dbReference>
<keyword evidence="1" id="KW-0812">Transmembrane</keyword>
<dbReference type="Proteomes" id="UP000267469">
    <property type="component" value="Unassembled WGS sequence"/>
</dbReference>
<organism evidence="2 3">
    <name type="scientific">Sinomicrobium pectinilyticum</name>
    <dbReference type="NCBI Taxonomy" id="1084421"/>
    <lineage>
        <taxon>Bacteria</taxon>
        <taxon>Pseudomonadati</taxon>
        <taxon>Bacteroidota</taxon>
        <taxon>Flavobacteriia</taxon>
        <taxon>Flavobacteriales</taxon>
        <taxon>Flavobacteriaceae</taxon>
        <taxon>Sinomicrobium</taxon>
    </lineage>
</organism>